<dbReference type="InParanoid" id="K1PNW2"/>
<dbReference type="EMBL" id="JH816019">
    <property type="protein sequence ID" value="EKC23358.1"/>
    <property type="molecule type" value="Genomic_DNA"/>
</dbReference>
<accession>K1PNW2</accession>
<dbReference type="HOGENOM" id="CLU_1300742_0_0_1"/>
<protein>
    <submittedName>
        <fullName evidence="1">Uncharacterized protein</fullName>
    </submittedName>
</protein>
<proteinExistence type="predicted"/>
<sequence length="212" mass="24517">MVLKVFRDCMMKLKKWKQSLVITWSFRKASHFIRLYFHVVMGGSNYGEHGRRHQNGRDRVLIPAMTHRFACLLADTYKVKHRQHRLLDSGHNGVVFPVVTLQLSDTNPTKFDQGMCVILKENFLEMIEELDATPMKQMCMARAISASVKVDNDDDSSALIIDGLALVQSFKTHGMKTFGDFADEFDSTVFRKGNAYSKIDVLFDRYRTYMYQ</sequence>
<organism evidence="1">
    <name type="scientific">Magallana gigas</name>
    <name type="common">Pacific oyster</name>
    <name type="synonym">Crassostrea gigas</name>
    <dbReference type="NCBI Taxonomy" id="29159"/>
    <lineage>
        <taxon>Eukaryota</taxon>
        <taxon>Metazoa</taxon>
        <taxon>Spiralia</taxon>
        <taxon>Lophotrochozoa</taxon>
        <taxon>Mollusca</taxon>
        <taxon>Bivalvia</taxon>
        <taxon>Autobranchia</taxon>
        <taxon>Pteriomorphia</taxon>
        <taxon>Ostreida</taxon>
        <taxon>Ostreoidea</taxon>
        <taxon>Ostreidae</taxon>
        <taxon>Magallana</taxon>
    </lineage>
</organism>
<evidence type="ECO:0000313" key="1">
    <source>
        <dbReference type="EMBL" id="EKC23358.1"/>
    </source>
</evidence>
<dbReference type="AlphaFoldDB" id="K1PNW2"/>
<gene>
    <name evidence="1" type="ORF">CGI_10008734</name>
</gene>
<name>K1PNW2_MAGGI</name>
<reference evidence="1" key="1">
    <citation type="journal article" date="2012" name="Nature">
        <title>The oyster genome reveals stress adaptation and complexity of shell formation.</title>
        <authorList>
            <person name="Zhang G."/>
            <person name="Fang X."/>
            <person name="Guo X."/>
            <person name="Li L."/>
            <person name="Luo R."/>
            <person name="Xu F."/>
            <person name="Yang P."/>
            <person name="Zhang L."/>
            <person name="Wang X."/>
            <person name="Qi H."/>
            <person name="Xiong Z."/>
            <person name="Que H."/>
            <person name="Xie Y."/>
            <person name="Holland P.W."/>
            <person name="Paps J."/>
            <person name="Zhu Y."/>
            <person name="Wu F."/>
            <person name="Chen Y."/>
            <person name="Wang J."/>
            <person name="Peng C."/>
            <person name="Meng J."/>
            <person name="Yang L."/>
            <person name="Liu J."/>
            <person name="Wen B."/>
            <person name="Zhang N."/>
            <person name="Huang Z."/>
            <person name="Zhu Q."/>
            <person name="Feng Y."/>
            <person name="Mount A."/>
            <person name="Hedgecock D."/>
            <person name="Xu Z."/>
            <person name="Liu Y."/>
            <person name="Domazet-Loso T."/>
            <person name="Du Y."/>
            <person name="Sun X."/>
            <person name="Zhang S."/>
            <person name="Liu B."/>
            <person name="Cheng P."/>
            <person name="Jiang X."/>
            <person name="Li J."/>
            <person name="Fan D."/>
            <person name="Wang W."/>
            <person name="Fu W."/>
            <person name="Wang T."/>
            <person name="Wang B."/>
            <person name="Zhang J."/>
            <person name="Peng Z."/>
            <person name="Li Y."/>
            <person name="Li N."/>
            <person name="Wang J."/>
            <person name="Chen M."/>
            <person name="He Y."/>
            <person name="Tan F."/>
            <person name="Song X."/>
            <person name="Zheng Q."/>
            <person name="Huang R."/>
            <person name="Yang H."/>
            <person name="Du X."/>
            <person name="Chen L."/>
            <person name="Yang M."/>
            <person name="Gaffney P.M."/>
            <person name="Wang S."/>
            <person name="Luo L."/>
            <person name="She Z."/>
            <person name="Ming Y."/>
            <person name="Huang W."/>
            <person name="Zhang S."/>
            <person name="Huang B."/>
            <person name="Zhang Y."/>
            <person name="Qu T."/>
            <person name="Ni P."/>
            <person name="Miao G."/>
            <person name="Wang J."/>
            <person name="Wang Q."/>
            <person name="Steinberg C.E."/>
            <person name="Wang H."/>
            <person name="Li N."/>
            <person name="Qian L."/>
            <person name="Zhang G."/>
            <person name="Li Y."/>
            <person name="Yang H."/>
            <person name="Liu X."/>
            <person name="Wang J."/>
            <person name="Yin Y."/>
            <person name="Wang J."/>
        </authorList>
    </citation>
    <scope>NUCLEOTIDE SEQUENCE [LARGE SCALE GENOMIC DNA]</scope>
    <source>
        <strain evidence="1">05x7-T-G4-1.051#20</strain>
    </source>
</reference>